<keyword evidence="2" id="KW-1185">Reference proteome</keyword>
<name>A0ABT0LSZ0_9XANT</name>
<protein>
    <recommendedName>
        <fullName evidence="3">Lipoprotein</fullName>
    </recommendedName>
</protein>
<dbReference type="EMBL" id="JAMBED010000022">
    <property type="protein sequence ID" value="MCL1551903.1"/>
    <property type="molecule type" value="Genomic_DNA"/>
</dbReference>
<evidence type="ECO:0000313" key="1">
    <source>
        <dbReference type="EMBL" id="MCL1551903.1"/>
    </source>
</evidence>
<organism evidence="1 2">
    <name type="scientific">Xanthomonas nasturtii</name>
    <dbReference type="NCBI Taxonomy" id="1843581"/>
    <lineage>
        <taxon>Bacteria</taxon>
        <taxon>Pseudomonadati</taxon>
        <taxon>Pseudomonadota</taxon>
        <taxon>Gammaproteobacteria</taxon>
        <taxon>Lysobacterales</taxon>
        <taxon>Lysobacteraceae</taxon>
        <taxon>Xanthomonas</taxon>
    </lineage>
</organism>
<evidence type="ECO:0000313" key="2">
    <source>
        <dbReference type="Proteomes" id="UP001167357"/>
    </source>
</evidence>
<dbReference type="Proteomes" id="UP001167357">
    <property type="component" value="Unassembled WGS sequence"/>
</dbReference>
<dbReference type="RefSeq" id="WP_239686945.1">
    <property type="nucleotide sequence ID" value="NZ_CP142004.2"/>
</dbReference>
<sequence>MLSMLFAACSAPVPRSAPATPPQALFKSIDVSETDVIRRSKLKGCQLIPYDTKRSTCVDQNAGLHGPTACDALACQKAAGKDANRLRLAAWQNCVDRRTLINGAFDSTFRDLNSFKTGPSYKNWKQQGRSAMAALIKEIEDGQPGHALALKNATSTLNDCKKIAD</sequence>
<proteinExistence type="predicted"/>
<evidence type="ECO:0008006" key="3">
    <source>
        <dbReference type="Google" id="ProtNLM"/>
    </source>
</evidence>
<comment type="caution">
    <text evidence="1">The sequence shown here is derived from an EMBL/GenBank/DDBJ whole genome shotgun (WGS) entry which is preliminary data.</text>
</comment>
<gene>
    <name evidence="1" type="ORF">M3O51_11455</name>
</gene>
<accession>A0ABT0LSZ0</accession>
<dbReference type="GeneID" id="97209635"/>
<reference evidence="1" key="1">
    <citation type="submission" date="2022-04" db="EMBL/GenBank/DDBJ databases">
        <title>Genomic comparison of 19 strains of Xanthomonas nasturtii, a newly emerging watercress pathogen.</title>
        <authorList>
            <person name="Harrison J."/>
            <person name="Greer S."/>
            <person name="Hussain R."/>
            <person name="Lascelles D."/>
            <person name="Roberts M."/>
            <person name="Carter B."/>
            <person name="Bryning A."/>
            <person name="Carroll S."/>
            <person name="Aspin A."/>
            <person name="Cruz L."/>
            <person name="Cruz J."/>
            <person name="Grant M."/>
            <person name="Vicente J."/>
            <person name="Studholme D.J."/>
        </authorList>
    </citation>
    <scope>NUCLEOTIDE SEQUENCE</scope>
    <source>
        <strain evidence="1">10016B</strain>
    </source>
</reference>